<gene>
    <name evidence="3" type="ORF">ACFQ5X_36760</name>
</gene>
<keyword evidence="2" id="KW-0472">Membrane</keyword>
<feature type="compositionally biased region" description="Basic and acidic residues" evidence="1">
    <location>
        <begin position="1"/>
        <end position="14"/>
    </location>
</feature>
<organism evidence="3 4">
    <name type="scientific">Streptomyces kaempferi</name>
    <dbReference type="NCBI Taxonomy" id="333725"/>
    <lineage>
        <taxon>Bacteria</taxon>
        <taxon>Bacillati</taxon>
        <taxon>Actinomycetota</taxon>
        <taxon>Actinomycetes</taxon>
        <taxon>Kitasatosporales</taxon>
        <taxon>Streptomycetaceae</taxon>
        <taxon>Streptomyces</taxon>
    </lineage>
</organism>
<evidence type="ECO:0000256" key="2">
    <source>
        <dbReference type="SAM" id="Phobius"/>
    </source>
</evidence>
<protein>
    <submittedName>
        <fullName evidence="3">DUF6343 family protein</fullName>
    </submittedName>
</protein>
<keyword evidence="2" id="KW-0812">Transmembrane</keyword>
<keyword evidence="4" id="KW-1185">Reference proteome</keyword>
<dbReference type="Pfam" id="PF19870">
    <property type="entry name" value="DUF6343"/>
    <property type="match status" value="1"/>
</dbReference>
<name>A0ABW3XPX9_9ACTN</name>
<reference evidence="4" key="1">
    <citation type="journal article" date="2019" name="Int. J. Syst. Evol. Microbiol.">
        <title>The Global Catalogue of Microorganisms (GCM) 10K type strain sequencing project: providing services to taxonomists for standard genome sequencing and annotation.</title>
        <authorList>
            <consortium name="The Broad Institute Genomics Platform"/>
            <consortium name="The Broad Institute Genome Sequencing Center for Infectious Disease"/>
            <person name="Wu L."/>
            <person name="Ma J."/>
        </authorList>
    </citation>
    <scope>NUCLEOTIDE SEQUENCE [LARGE SCALE GENOMIC DNA]</scope>
    <source>
        <strain evidence="4">CGMCC 4.7020</strain>
    </source>
</reference>
<evidence type="ECO:0000256" key="1">
    <source>
        <dbReference type="SAM" id="MobiDB-lite"/>
    </source>
</evidence>
<keyword evidence="2" id="KW-1133">Transmembrane helix</keyword>
<dbReference type="RefSeq" id="WP_356015058.1">
    <property type="nucleotide sequence ID" value="NZ_JBHSKH010000151.1"/>
</dbReference>
<proteinExistence type="predicted"/>
<evidence type="ECO:0000313" key="3">
    <source>
        <dbReference type="EMBL" id="MFD1311347.1"/>
    </source>
</evidence>
<dbReference type="InterPro" id="IPR045924">
    <property type="entry name" value="DUF6343"/>
</dbReference>
<comment type="caution">
    <text evidence="3">The sequence shown here is derived from an EMBL/GenBank/DDBJ whole genome shotgun (WGS) entry which is preliminary data.</text>
</comment>
<feature type="transmembrane region" description="Helical" evidence="2">
    <location>
        <begin position="78"/>
        <end position="100"/>
    </location>
</feature>
<dbReference type="EMBL" id="JBHTMM010000075">
    <property type="protein sequence ID" value="MFD1311347.1"/>
    <property type="molecule type" value="Genomic_DNA"/>
</dbReference>
<dbReference type="Proteomes" id="UP001597058">
    <property type="component" value="Unassembled WGS sequence"/>
</dbReference>
<feature type="transmembrane region" description="Helical" evidence="2">
    <location>
        <begin position="43"/>
        <end position="66"/>
    </location>
</feature>
<feature type="region of interest" description="Disordered" evidence="1">
    <location>
        <begin position="1"/>
        <end position="35"/>
    </location>
</feature>
<accession>A0ABW3XPX9</accession>
<sequence>MPDDHIRQTKEPVPRSRSGVIGDRSPRAGTEPSNAQSPLRLRLLLSGIFLPLFVAAAVVFGVWAAASDAGDTPGRGALVTIAAVAAALALIAALDVTIVARRLRRERVRRA</sequence>
<evidence type="ECO:0000313" key="4">
    <source>
        <dbReference type="Proteomes" id="UP001597058"/>
    </source>
</evidence>